<evidence type="ECO:0000313" key="5">
    <source>
        <dbReference type="Proteomes" id="UP001318860"/>
    </source>
</evidence>
<evidence type="ECO:0000256" key="2">
    <source>
        <dbReference type="SAM" id="MobiDB-lite"/>
    </source>
</evidence>
<feature type="coiled-coil region" evidence="1">
    <location>
        <begin position="198"/>
        <end position="225"/>
    </location>
</feature>
<evidence type="ECO:0000259" key="3">
    <source>
        <dbReference type="Pfam" id="PF03101"/>
    </source>
</evidence>
<comment type="caution">
    <text evidence="4">The sequence shown here is derived from an EMBL/GenBank/DDBJ whole genome shotgun (WGS) entry which is preliminary data.</text>
</comment>
<accession>A0ABR0XY38</accession>
<dbReference type="Proteomes" id="UP001318860">
    <property type="component" value="Unassembled WGS sequence"/>
</dbReference>
<proteinExistence type="predicted"/>
<dbReference type="Pfam" id="PF03101">
    <property type="entry name" value="FAR1"/>
    <property type="match status" value="1"/>
</dbReference>
<evidence type="ECO:0000313" key="4">
    <source>
        <dbReference type="EMBL" id="KAK6163966.1"/>
    </source>
</evidence>
<feature type="region of interest" description="Disordered" evidence="2">
    <location>
        <begin position="58"/>
        <end position="80"/>
    </location>
</feature>
<reference evidence="4 5" key="1">
    <citation type="journal article" date="2021" name="Comput. Struct. Biotechnol. J.">
        <title>De novo genome assembly of the potent medicinal plant Rehmannia glutinosa using nanopore technology.</title>
        <authorList>
            <person name="Ma L."/>
            <person name="Dong C."/>
            <person name="Song C."/>
            <person name="Wang X."/>
            <person name="Zheng X."/>
            <person name="Niu Y."/>
            <person name="Chen S."/>
            <person name="Feng W."/>
        </authorList>
    </citation>
    <scope>NUCLEOTIDE SEQUENCE [LARGE SCALE GENOMIC DNA]</scope>
    <source>
        <strain evidence="4">DH-2019</strain>
    </source>
</reference>
<keyword evidence="1" id="KW-0175">Coiled coil</keyword>
<feature type="domain" description="FAR1" evidence="3">
    <location>
        <begin position="103"/>
        <end position="192"/>
    </location>
</feature>
<evidence type="ECO:0000256" key="1">
    <source>
        <dbReference type="SAM" id="Coils"/>
    </source>
</evidence>
<keyword evidence="5" id="KW-1185">Reference proteome</keyword>
<gene>
    <name evidence="4" type="ORF">DH2020_000830</name>
</gene>
<organism evidence="4 5">
    <name type="scientific">Rehmannia glutinosa</name>
    <name type="common">Chinese foxglove</name>
    <dbReference type="NCBI Taxonomy" id="99300"/>
    <lineage>
        <taxon>Eukaryota</taxon>
        <taxon>Viridiplantae</taxon>
        <taxon>Streptophyta</taxon>
        <taxon>Embryophyta</taxon>
        <taxon>Tracheophyta</taxon>
        <taxon>Spermatophyta</taxon>
        <taxon>Magnoliopsida</taxon>
        <taxon>eudicotyledons</taxon>
        <taxon>Gunneridae</taxon>
        <taxon>Pentapetalae</taxon>
        <taxon>asterids</taxon>
        <taxon>lamiids</taxon>
        <taxon>Lamiales</taxon>
        <taxon>Orobanchaceae</taxon>
        <taxon>Rehmannieae</taxon>
        <taxon>Rehmannia</taxon>
    </lineage>
</organism>
<sequence length="264" mass="30224">MVPKKMEPAEEEDQIMDEIRDATICAILFALKSPIHSSYFHIGLLVIVVEGNDVDMERGEWNSDNSENHDVSETENKTRQVEGGEVLEPYVGMGFESEDDARRFYTDYARRVGFVVRIMQGRRSEIDGSTLARRLCCNKQGISPKPKGKTGQERKPRPGSREDCNATILFKLEKSGKWVVTRFVKEHNHPLVHEYTNLRDKDKKIHELTGELQRQEEISAAYRERFINLLADIEKQADHLSPKVLAVVQHVKKAEAEAMVFSRA</sequence>
<feature type="region of interest" description="Disordered" evidence="2">
    <location>
        <begin position="138"/>
        <end position="162"/>
    </location>
</feature>
<dbReference type="InterPro" id="IPR004330">
    <property type="entry name" value="FAR1_DNA_bnd_dom"/>
</dbReference>
<dbReference type="PANTHER" id="PTHR46328:SF7">
    <property type="entry name" value="FAR-RED IMPAIRED RESPONSIVE (FAR1) FAMILY PROTEIN"/>
    <property type="match status" value="1"/>
</dbReference>
<dbReference type="EMBL" id="JABTTQ020000001">
    <property type="protein sequence ID" value="KAK6163966.1"/>
    <property type="molecule type" value="Genomic_DNA"/>
</dbReference>
<feature type="compositionally biased region" description="Basic and acidic residues" evidence="2">
    <location>
        <begin position="150"/>
        <end position="162"/>
    </location>
</feature>
<dbReference type="PANTHER" id="PTHR46328">
    <property type="entry name" value="FAR-RED IMPAIRED RESPONSIVE (FAR1) FAMILY PROTEIN-RELATED"/>
    <property type="match status" value="1"/>
</dbReference>
<protein>
    <recommendedName>
        <fullName evidence="3">FAR1 domain-containing protein</fullName>
    </recommendedName>
</protein>
<name>A0ABR0XY38_REHGL</name>